<gene>
    <name evidence="2" type="ORF">TREES_T100004241</name>
</gene>
<dbReference type="CDD" id="cd18494">
    <property type="entry name" value="BACK_BTBD19"/>
    <property type="match status" value="1"/>
</dbReference>
<sequence>METLGLLVRGEPAPFSTALRSLINNPRYSDVRFVVGQEQQEVFAHRCLLACRCNFFQRLLGTEPGPGVASPVVLSTVPAEAFLAVLEFLYTNSVKLHRHSMGKGNARLLPQPPTLQVLEVLTAAVEYGLEELRELCLEFVVKVLDVELVCEALQVAVTFGLGPLQERCIAFIEAHSQEVLRTRGFLELSAAALLPLLRSDKLCVDEAELVRAARSWARVGAAVLERPVAEVAAPVVRELRLALLAPAELSALEEQNRLEPLIPVEQIVEAWKCHALRRRDAARSAPCRRRRGTLPREHHRFLDLSFK</sequence>
<accession>L9KLZ7</accession>
<dbReference type="PANTHER" id="PTHR46965">
    <property type="entry name" value="BTB/POZ DOMAIN-CONTAINING PROTEIN 19"/>
    <property type="match status" value="1"/>
</dbReference>
<dbReference type="InterPro" id="IPR011333">
    <property type="entry name" value="SKP1/BTB/POZ_sf"/>
</dbReference>
<dbReference type="CDD" id="cd18294">
    <property type="entry name" value="BTB_POZ_BTBD19"/>
    <property type="match status" value="1"/>
</dbReference>
<dbReference type="FunCoup" id="L9KLZ7">
    <property type="interactions" value="9"/>
</dbReference>
<dbReference type="InParanoid" id="L9KLZ7"/>
<dbReference type="Gene3D" id="1.25.40.420">
    <property type="match status" value="1"/>
</dbReference>
<dbReference type="InterPro" id="IPR000210">
    <property type="entry name" value="BTB/POZ_dom"/>
</dbReference>
<dbReference type="EMBL" id="KB320836">
    <property type="protein sequence ID" value="ELW62162.1"/>
    <property type="molecule type" value="Genomic_DNA"/>
</dbReference>
<dbReference type="Pfam" id="PF00651">
    <property type="entry name" value="BTB"/>
    <property type="match status" value="1"/>
</dbReference>
<dbReference type="AlphaFoldDB" id="L9KLZ7"/>
<dbReference type="InterPro" id="IPR011705">
    <property type="entry name" value="BACK"/>
</dbReference>
<evidence type="ECO:0000313" key="3">
    <source>
        <dbReference type="Proteomes" id="UP000011518"/>
    </source>
</evidence>
<dbReference type="STRING" id="246437.L9KLZ7"/>
<dbReference type="Pfam" id="PF07707">
    <property type="entry name" value="BACK"/>
    <property type="match status" value="1"/>
</dbReference>
<dbReference type="Proteomes" id="UP000011518">
    <property type="component" value="Unassembled WGS sequence"/>
</dbReference>
<dbReference type="InterPro" id="IPR042846">
    <property type="entry name" value="BTBD19"/>
</dbReference>
<dbReference type="SMART" id="SM00875">
    <property type="entry name" value="BACK"/>
    <property type="match status" value="1"/>
</dbReference>
<feature type="domain" description="BTB" evidence="1">
    <location>
        <begin position="29"/>
        <end position="98"/>
    </location>
</feature>
<dbReference type="PROSITE" id="PS50097">
    <property type="entry name" value="BTB"/>
    <property type="match status" value="1"/>
</dbReference>
<dbReference type="SUPFAM" id="SSF54695">
    <property type="entry name" value="POZ domain"/>
    <property type="match status" value="1"/>
</dbReference>
<keyword evidence="3" id="KW-1185">Reference proteome</keyword>
<dbReference type="SMART" id="SM00225">
    <property type="entry name" value="BTB"/>
    <property type="match status" value="1"/>
</dbReference>
<organism evidence="2 3">
    <name type="scientific">Tupaia chinensis</name>
    <name type="common">Chinese tree shrew</name>
    <name type="synonym">Tupaia belangeri chinensis</name>
    <dbReference type="NCBI Taxonomy" id="246437"/>
    <lineage>
        <taxon>Eukaryota</taxon>
        <taxon>Metazoa</taxon>
        <taxon>Chordata</taxon>
        <taxon>Craniata</taxon>
        <taxon>Vertebrata</taxon>
        <taxon>Euteleostomi</taxon>
        <taxon>Mammalia</taxon>
        <taxon>Eutheria</taxon>
        <taxon>Euarchontoglires</taxon>
        <taxon>Scandentia</taxon>
        <taxon>Tupaiidae</taxon>
        <taxon>Tupaia</taxon>
    </lineage>
</organism>
<reference evidence="3" key="2">
    <citation type="journal article" date="2013" name="Nat. Commun.">
        <title>Genome of the Chinese tree shrew.</title>
        <authorList>
            <person name="Fan Y."/>
            <person name="Huang Z.Y."/>
            <person name="Cao C.C."/>
            <person name="Chen C.S."/>
            <person name="Chen Y.X."/>
            <person name="Fan D.D."/>
            <person name="He J."/>
            <person name="Hou H.L."/>
            <person name="Hu L."/>
            <person name="Hu X.T."/>
            <person name="Jiang X.T."/>
            <person name="Lai R."/>
            <person name="Lang Y.S."/>
            <person name="Liang B."/>
            <person name="Liao S.G."/>
            <person name="Mu D."/>
            <person name="Ma Y.Y."/>
            <person name="Niu Y.Y."/>
            <person name="Sun X.Q."/>
            <person name="Xia J.Q."/>
            <person name="Xiao J."/>
            <person name="Xiong Z.Q."/>
            <person name="Xu L."/>
            <person name="Yang L."/>
            <person name="Zhang Y."/>
            <person name="Zhao W."/>
            <person name="Zhao X.D."/>
            <person name="Zheng Y.T."/>
            <person name="Zhou J.M."/>
            <person name="Zhu Y.B."/>
            <person name="Zhang G.J."/>
            <person name="Wang J."/>
            <person name="Yao Y.G."/>
        </authorList>
    </citation>
    <scope>NUCLEOTIDE SEQUENCE [LARGE SCALE GENOMIC DNA]</scope>
</reference>
<name>L9KLZ7_TUPCH</name>
<reference evidence="3" key="1">
    <citation type="submission" date="2012-07" db="EMBL/GenBank/DDBJ databases">
        <title>Genome of the Chinese tree shrew, a rising model animal genetically related to primates.</title>
        <authorList>
            <person name="Zhang G."/>
            <person name="Fan Y."/>
            <person name="Yao Y."/>
            <person name="Huang Z."/>
        </authorList>
    </citation>
    <scope>NUCLEOTIDE SEQUENCE [LARGE SCALE GENOMIC DNA]</scope>
</reference>
<dbReference type="eggNOG" id="KOG4350">
    <property type="taxonomic scope" value="Eukaryota"/>
</dbReference>
<dbReference type="Gene3D" id="3.30.710.10">
    <property type="entry name" value="Potassium Channel Kv1.1, Chain A"/>
    <property type="match status" value="1"/>
</dbReference>
<dbReference type="PANTHER" id="PTHR46965:SF1">
    <property type="entry name" value="BTB_POZ DOMAIN-CONTAINING PROTEIN 19"/>
    <property type="match status" value="1"/>
</dbReference>
<evidence type="ECO:0000259" key="1">
    <source>
        <dbReference type="PROSITE" id="PS50097"/>
    </source>
</evidence>
<protein>
    <submittedName>
        <fullName evidence="2">BTB/POZ domain-containing protein 19</fullName>
    </submittedName>
</protein>
<proteinExistence type="predicted"/>
<evidence type="ECO:0000313" key="2">
    <source>
        <dbReference type="EMBL" id="ELW62162.1"/>
    </source>
</evidence>